<dbReference type="Gene3D" id="1.10.10.10">
    <property type="entry name" value="Winged helix-like DNA-binding domain superfamily/Winged helix DNA-binding domain"/>
    <property type="match status" value="1"/>
</dbReference>
<dbReference type="SUPFAM" id="SSF46785">
    <property type="entry name" value="Winged helix' DNA-binding domain"/>
    <property type="match status" value="1"/>
</dbReference>
<dbReference type="PANTHER" id="PTHR37318:SF1">
    <property type="entry name" value="BSL7504 PROTEIN"/>
    <property type="match status" value="1"/>
</dbReference>
<protein>
    <submittedName>
        <fullName evidence="2">Transcriptional regulator</fullName>
    </submittedName>
</protein>
<accession>A0A9Q2ZMS2</accession>
<dbReference type="Pfam" id="PF13601">
    <property type="entry name" value="HTH_34"/>
    <property type="match status" value="1"/>
</dbReference>
<organism evidence="2 3">
    <name type="scientific">Curtobacterium flaccumfaciens pv. flaccumfaciens</name>
    <dbReference type="NCBI Taxonomy" id="138532"/>
    <lineage>
        <taxon>Bacteria</taxon>
        <taxon>Bacillati</taxon>
        <taxon>Actinomycetota</taxon>
        <taxon>Actinomycetes</taxon>
        <taxon>Micrococcales</taxon>
        <taxon>Microbacteriaceae</taxon>
        <taxon>Curtobacterium</taxon>
    </lineage>
</organism>
<evidence type="ECO:0000313" key="3">
    <source>
        <dbReference type="Proteomes" id="UP000709437"/>
    </source>
</evidence>
<dbReference type="InterPro" id="IPR027395">
    <property type="entry name" value="WH_DNA-bd_dom"/>
</dbReference>
<dbReference type="EMBL" id="JAHEWX010000008">
    <property type="protein sequence ID" value="MBT1541819.1"/>
    <property type="molecule type" value="Genomic_DNA"/>
</dbReference>
<dbReference type="AlphaFoldDB" id="A0A9Q2ZMS2"/>
<dbReference type="PANTHER" id="PTHR37318">
    <property type="entry name" value="BSL7504 PROTEIN"/>
    <property type="match status" value="1"/>
</dbReference>
<proteinExistence type="predicted"/>
<reference evidence="2" key="1">
    <citation type="submission" date="2021-05" db="EMBL/GenBank/DDBJ databases">
        <title>Whole genome sequence of Curtobacterium flaccumfaciens pv. flaccumfaciens strain CFBP 3417.</title>
        <authorList>
            <person name="Osdaghi E."/>
            <person name="Taghouti G."/>
            <person name="Portier P."/>
            <person name="Fazliarab A."/>
            <person name="Taghavi S.M."/>
            <person name="Briand M."/>
            <person name="Le-Saux M."/>
            <person name="Jacques M.-A."/>
        </authorList>
    </citation>
    <scope>NUCLEOTIDE SEQUENCE</scope>
    <source>
        <strain evidence="2">CFBP 3417</strain>
    </source>
</reference>
<comment type="caution">
    <text evidence="2">The sequence shown here is derived from an EMBL/GenBank/DDBJ whole genome shotgun (WGS) entry which is preliminary data.</text>
</comment>
<dbReference type="InterPro" id="IPR036390">
    <property type="entry name" value="WH_DNA-bd_sf"/>
</dbReference>
<name>A0A9Q2ZMS2_9MICO</name>
<evidence type="ECO:0000259" key="1">
    <source>
        <dbReference type="Pfam" id="PF13601"/>
    </source>
</evidence>
<dbReference type="InterPro" id="IPR036388">
    <property type="entry name" value="WH-like_DNA-bd_sf"/>
</dbReference>
<gene>
    <name evidence="2" type="ORF">KK103_08610</name>
</gene>
<feature type="domain" description="Winged helix DNA-binding" evidence="1">
    <location>
        <begin position="19"/>
        <end position="96"/>
    </location>
</feature>
<evidence type="ECO:0000313" key="2">
    <source>
        <dbReference type="EMBL" id="MBT1541819.1"/>
    </source>
</evidence>
<sequence>MTSGAHPRHELDDRIHSPVRFSLLALLRTVDEAEFGVVRDALEVSDSTLSQAAAVLGEAGFLRVRRLRVGRSTRSWLALTDAGRDAFERHVAVIRAIAEPDG</sequence>
<dbReference type="Proteomes" id="UP000709437">
    <property type="component" value="Unassembled WGS sequence"/>
</dbReference>